<evidence type="ECO:0000313" key="2">
    <source>
        <dbReference type="EMBL" id="RRK09478.1"/>
    </source>
</evidence>
<dbReference type="InterPro" id="IPR025536">
    <property type="entry name" value="DUF4422"/>
</dbReference>
<dbReference type="OrthoDB" id="9798746at2"/>
<feature type="domain" description="DUF4422" evidence="1">
    <location>
        <begin position="4"/>
        <end position="220"/>
    </location>
</feature>
<sequence>MNVQIYVAAHKPYRMPVSKTYQPIFVGAAVNGGVPLNYQPDNTGDNISTKNPNYNELTAIYWIWKNCHADVKGIVQYRRYLSNNPKQRLAGILDKNEINRLLNERDVIVPRKRHYYIETNYSHYIHAHHQEPLDTMRKVVRKTQPDYLSDYDVVMHRTSAHMFNMMIMPADKFDAYAEWLFSILFKVEAAVDISHYDSREARVFGYLSELLLDVWLRHNQLSFAEVPVMYMEKQQLPAKAYNLLKRKFFPQATKRTHF</sequence>
<accession>A0A3R8KGP1</accession>
<organism evidence="2 3">
    <name type="scientific">Lactiplantibacillus garii</name>
    <dbReference type="NCBI Taxonomy" id="2306423"/>
    <lineage>
        <taxon>Bacteria</taxon>
        <taxon>Bacillati</taxon>
        <taxon>Bacillota</taxon>
        <taxon>Bacilli</taxon>
        <taxon>Lactobacillales</taxon>
        <taxon>Lactobacillaceae</taxon>
        <taxon>Lactiplantibacillus</taxon>
    </lineage>
</organism>
<dbReference type="AlphaFoldDB" id="A0A3R8KGP1"/>
<evidence type="ECO:0000259" key="1">
    <source>
        <dbReference type="Pfam" id="PF14393"/>
    </source>
</evidence>
<name>A0A3R8KGP1_9LACO</name>
<protein>
    <submittedName>
        <fullName evidence="2">DUF4422 domain-containing protein</fullName>
    </submittedName>
</protein>
<evidence type="ECO:0000313" key="3">
    <source>
        <dbReference type="Proteomes" id="UP000283633"/>
    </source>
</evidence>
<dbReference type="EMBL" id="QWZQ01000053">
    <property type="protein sequence ID" value="RRK09478.1"/>
    <property type="molecule type" value="Genomic_DNA"/>
</dbReference>
<gene>
    <name evidence="2" type="ORF">D1831_12435</name>
</gene>
<keyword evidence="3" id="KW-1185">Reference proteome</keyword>
<comment type="caution">
    <text evidence="2">The sequence shown here is derived from an EMBL/GenBank/DDBJ whole genome shotgun (WGS) entry which is preliminary data.</text>
</comment>
<dbReference type="Pfam" id="PF14393">
    <property type="entry name" value="DUF4422"/>
    <property type="match status" value="1"/>
</dbReference>
<dbReference type="RefSeq" id="WP_125073209.1">
    <property type="nucleotide sequence ID" value="NZ_QWZQ01000053.1"/>
</dbReference>
<reference evidence="2 3" key="1">
    <citation type="submission" date="2018-08" db="EMBL/GenBank/DDBJ databases">
        <title>Genome Lactobacillus garii FI11369.</title>
        <authorList>
            <person name="Diaz M."/>
            <person name="Narbad A."/>
        </authorList>
    </citation>
    <scope>NUCLEOTIDE SEQUENCE [LARGE SCALE GENOMIC DNA]</scope>
    <source>
        <strain evidence="2 3">FI11369</strain>
    </source>
</reference>
<dbReference type="Proteomes" id="UP000283633">
    <property type="component" value="Unassembled WGS sequence"/>
</dbReference>
<proteinExistence type="predicted"/>